<dbReference type="PANTHER" id="PTHR12620">
    <property type="entry name" value="U2 SNRNP AUXILIARY FACTOR, SMALL SUBUNIT"/>
    <property type="match status" value="1"/>
</dbReference>
<accession>A0A830H9J8</accession>
<evidence type="ECO:0000256" key="7">
    <source>
        <dbReference type="ARBA" id="ARBA00022884"/>
    </source>
</evidence>
<keyword evidence="4" id="KW-0677">Repeat</keyword>
<evidence type="ECO:0000256" key="12">
    <source>
        <dbReference type="PROSITE-ProRule" id="PRU00723"/>
    </source>
</evidence>
<dbReference type="OrthoDB" id="423462at2759"/>
<dbReference type="GO" id="GO:0003677">
    <property type="term" value="F:DNA binding"/>
    <property type="evidence" value="ECO:0007669"/>
    <property type="project" value="UniProtKB-KW"/>
</dbReference>
<dbReference type="PROSITE" id="PS50103">
    <property type="entry name" value="ZF_C3H1"/>
    <property type="match status" value="2"/>
</dbReference>
<dbReference type="InterPro" id="IPR035979">
    <property type="entry name" value="RBD_domain_sf"/>
</dbReference>
<keyword evidence="5 12" id="KW-0863">Zinc-finger</keyword>
<feature type="domain" description="RRM" evidence="14">
    <location>
        <begin position="103"/>
        <end position="186"/>
    </location>
</feature>
<dbReference type="GO" id="GO:0008270">
    <property type="term" value="F:zinc ion binding"/>
    <property type="evidence" value="ECO:0007669"/>
    <property type="project" value="UniProtKB-KW"/>
</dbReference>
<evidence type="ECO:0000256" key="3">
    <source>
        <dbReference type="ARBA" id="ARBA00022723"/>
    </source>
</evidence>
<evidence type="ECO:0000256" key="2">
    <source>
        <dbReference type="ARBA" id="ARBA00022664"/>
    </source>
</evidence>
<keyword evidence="9" id="KW-0508">mRNA splicing</keyword>
<dbReference type="Pfam" id="PF00642">
    <property type="entry name" value="zf-CCCH"/>
    <property type="match status" value="2"/>
</dbReference>
<keyword evidence="10" id="KW-0539">Nucleus</keyword>
<evidence type="ECO:0000256" key="10">
    <source>
        <dbReference type="ARBA" id="ARBA00023242"/>
    </source>
</evidence>
<feature type="compositionally biased region" description="Low complexity" evidence="13">
    <location>
        <begin position="72"/>
        <end position="83"/>
    </location>
</feature>
<evidence type="ECO:0000256" key="9">
    <source>
        <dbReference type="ARBA" id="ARBA00023187"/>
    </source>
</evidence>
<keyword evidence="3 12" id="KW-0479">Metal-binding</keyword>
<keyword evidence="7 11" id="KW-0694">RNA-binding</keyword>
<evidence type="ECO:0000256" key="11">
    <source>
        <dbReference type="PROSITE-ProRule" id="PRU00176"/>
    </source>
</evidence>
<feature type="compositionally biased region" description="Basic and acidic residues" evidence="13">
    <location>
        <begin position="259"/>
        <end position="305"/>
    </location>
</feature>
<dbReference type="AlphaFoldDB" id="A0A830H9J8"/>
<evidence type="ECO:0000313" key="16">
    <source>
        <dbReference type="EMBL" id="GHP03103.1"/>
    </source>
</evidence>
<dbReference type="PRINTS" id="PR01848">
    <property type="entry name" value="U2AUXFACTOR"/>
</dbReference>
<evidence type="ECO:0000256" key="4">
    <source>
        <dbReference type="ARBA" id="ARBA00022737"/>
    </source>
</evidence>
<dbReference type="SUPFAM" id="SSF54928">
    <property type="entry name" value="RNA-binding domain, RBD"/>
    <property type="match status" value="1"/>
</dbReference>
<gene>
    <name evidence="16" type="ORF">PPROV_000185800</name>
</gene>
<proteinExistence type="predicted"/>
<reference evidence="16" key="1">
    <citation type="submission" date="2020-10" db="EMBL/GenBank/DDBJ databases">
        <title>Unveiling of a novel bifunctional photoreceptor, Dualchrome1, isolated from a cosmopolitan green alga.</title>
        <authorList>
            <person name="Suzuki S."/>
            <person name="Kawachi M."/>
        </authorList>
    </citation>
    <scope>NUCLEOTIDE SEQUENCE</scope>
    <source>
        <strain evidence="16">NIES 2893</strain>
    </source>
</reference>
<feature type="zinc finger region" description="C3H1-type" evidence="12">
    <location>
        <begin position="188"/>
        <end position="215"/>
    </location>
</feature>
<keyword evidence="2" id="KW-0507">mRNA processing</keyword>
<dbReference type="PROSITE" id="PS50102">
    <property type="entry name" value="RRM"/>
    <property type="match status" value="1"/>
</dbReference>
<organism evidence="16 17">
    <name type="scientific">Pycnococcus provasolii</name>
    <dbReference type="NCBI Taxonomy" id="41880"/>
    <lineage>
        <taxon>Eukaryota</taxon>
        <taxon>Viridiplantae</taxon>
        <taxon>Chlorophyta</taxon>
        <taxon>Pseudoscourfieldiophyceae</taxon>
        <taxon>Pseudoscourfieldiales</taxon>
        <taxon>Pycnococcaceae</taxon>
        <taxon>Pycnococcus</taxon>
    </lineage>
</organism>
<dbReference type="GO" id="GO:0000398">
    <property type="term" value="P:mRNA splicing, via spliceosome"/>
    <property type="evidence" value="ECO:0007669"/>
    <property type="project" value="InterPro"/>
</dbReference>
<evidence type="ECO:0000256" key="8">
    <source>
        <dbReference type="ARBA" id="ARBA00023125"/>
    </source>
</evidence>
<dbReference type="SMART" id="SM00356">
    <property type="entry name" value="ZnF_C3H1"/>
    <property type="match status" value="2"/>
</dbReference>
<dbReference type="InterPro" id="IPR003954">
    <property type="entry name" value="RRM_euk-type"/>
</dbReference>
<dbReference type="EMBL" id="BNJQ01000004">
    <property type="protein sequence ID" value="GHP03103.1"/>
    <property type="molecule type" value="Genomic_DNA"/>
</dbReference>
<dbReference type="InterPro" id="IPR000504">
    <property type="entry name" value="RRM_dom"/>
</dbReference>
<dbReference type="SMART" id="SM00361">
    <property type="entry name" value="RRM_1"/>
    <property type="match status" value="1"/>
</dbReference>
<dbReference type="GO" id="GO:0003723">
    <property type="term" value="F:RNA binding"/>
    <property type="evidence" value="ECO:0007669"/>
    <property type="project" value="UniProtKB-UniRule"/>
</dbReference>
<dbReference type="InterPro" id="IPR012677">
    <property type="entry name" value="Nucleotide-bd_a/b_plait_sf"/>
</dbReference>
<dbReference type="Proteomes" id="UP000660262">
    <property type="component" value="Unassembled WGS sequence"/>
</dbReference>
<evidence type="ECO:0000256" key="5">
    <source>
        <dbReference type="ARBA" id="ARBA00022771"/>
    </source>
</evidence>
<evidence type="ECO:0000256" key="13">
    <source>
        <dbReference type="SAM" id="MobiDB-lite"/>
    </source>
</evidence>
<evidence type="ECO:0000313" key="17">
    <source>
        <dbReference type="Proteomes" id="UP000660262"/>
    </source>
</evidence>
<dbReference type="Pfam" id="PF00076">
    <property type="entry name" value="RRM_1"/>
    <property type="match status" value="1"/>
</dbReference>
<feature type="domain" description="C3H1-type" evidence="15">
    <location>
        <begin position="12"/>
        <end position="40"/>
    </location>
</feature>
<feature type="zinc finger region" description="C3H1-type" evidence="12">
    <location>
        <begin position="12"/>
        <end position="40"/>
    </location>
</feature>
<feature type="region of interest" description="Disordered" evidence="13">
    <location>
        <begin position="70"/>
        <end position="108"/>
    </location>
</feature>
<evidence type="ECO:0000259" key="15">
    <source>
        <dbReference type="PROSITE" id="PS50103"/>
    </source>
</evidence>
<comment type="subcellular location">
    <subcellularLocation>
        <location evidence="1">Nucleus</location>
    </subcellularLocation>
</comment>
<keyword evidence="17" id="KW-1185">Reference proteome</keyword>
<evidence type="ECO:0000256" key="6">
    <source>
        <dbReference type="ARBA" id="ARBA00022833"/>
    </source>
</evidence>
<dbReference type="Gene3D" id="3.30.70.330">
    <property type="match status" value="1"/>
</dbReference>
<dbReference type="GO" id="GO:0089701">
    <property type="term" value="C:U2AF complex"/>
    <property type="evidence" value="ECO:0007669"/>
    <property type="project" value="InterPro"/>
</dbReference>
<protein>
    <submittedName>
        <fullName evidence="16">Uncharacterized protein</fullName>
    </submittedName>
</protein>
<evidence type="ECO:0000259" key="14">
    <source>
        <dbReference type="PROSITE" id="PS50102"/>
    </source>
</evidence>
<evidence type="ECO:0000256" key="1">
    <source>
        <dbReference type="ARBA" id="ARBA00004123"/>
    </source>
</evidence>
<name>A0A830H9J8_9CHLO</name>
<dbReference type="FunFam" id="3.30.70.330:FF:000122">
    <property type="entry name" value="Splicing factor U2AF small subunit"/>
    <property type="match status" value="1"/>
</dbReference>
<dbReference type="InterPro" id="IPR009145">
    <property type="entry name" value="U2AF_small"/>
</dbReference>
<feature type="domain" description="C3H1-type" evidence="15">
    <location>
        <begin position="188"/>
        <end position="215"/>
    </location>
</feature>
<keyword evidence="8" id="KW-0238">DNA-binding</keyword>
<keyword evidence="6 12" id="KW-0862">Zinc</keyword>
<comment type="caution">
    <text evidence="16">The sequence shown here is derived from an EMBL/GenBank/DDBJ whole genome shotgun (WGS) entry which is preliminary data.</text>
</comment>
<sequence length="311" mass="35869">MAEHLAAIHGTERDRVNCPFFFKIGACRHGDRCSRLHNRPTISPTLLLRAMYQRPANEVAAIEAEKQKQLEKQQLQQQQQQEGAGAGAGGKHQRSRPEALGNRSAYQANRDRDSIEHFEDFYEDVFEELANFGELESLNVCDNVCEHLSGNVYVRFRDEEAAKAAKAGLEGRYYGGKPIVCEFSPVTDFREAACRQYEERQCTRGGLCNFMHLRPVTKSLNRELFGRYRQHCEPCPRRDRSRSRSRSPVRRGGGSNGRGRRDDRDDDRGRRRERDSTPPARETSEERRAKIRKWNEERRRAKEAAEGTNQE</sequence>
<feature type="compositionally biased region" description="Basic residues" evidence="13">
    <location>
        <begin position="239"/>
        <end position="249"/>
    </location>
</feature>
<feature type="region of interest" description="Disordered" evidence="13">
    <location>
        <begin position="233"/>
        <end position="311"/>
    </location>
</feature>
<dbReference type="InterPro" id="IPR000571">
    <property type="entry name" value="Znf_CCCH"/>
</dbReference>